<gene>
    <name evidence="1" type="ORF">L3Q82_017887</name>
</gene>
<protein>
    <submittedName>
        <fullName evidence="1">Uncharacterized protein</fullName>
    </submittedName>
</protein>
<evidence type="ECO:0000313" key="1">
    <source>
        <dbReference type="EMBL" id="KAI3355342.1"/>
    </source>
</evidence>
<evidence type="ECO:0000313" key="2">
    <source>
        <dbReference type="Proteomes" id="UP000831701"/>
    </source>
</evidence>
<dbReference type="EMBL" id="CM041551">
    <property type="protein sequence ID" value="KAI3355342.1"/>
    <property type="molecule type" value="Genomic_DNA"/>
</dbReference>
<sequence>MKGQTKSGSKDPNEETQTGHVYPAQRCTLGPRPGARPGEVARRRVPPGGWAFAHGAWLGPARSSDMGPSSSRPTTRRRNRLGPVQCGLGGRPWQPNPRLTKLTIGTGNVTSLVGKEPELVGEYVGVYPGGQKGCFFLCLRVGEQVLTVVCCYVPNSSSEYPSFQGSLGWVLDRAPTGDRDSIVLLGDFNAHVGNDSMTWRGVIVRNGLPDLNPSSVQLLDICASHSLLRDLDVNKQLETEDSLGTPSNRDLALPTGLWDRCFDASSAEAHGHECDGMMDKGVLEPVGPALGKEQSFTEQAPLVADDGVQRVAGIVHNIQQFVQSPRLCHRHQRVQLHVPTTEPARLISLSSLDVSFLDMLPPQHTTV</sequence>
<name>A0ACB8VKB7_9TELE</name>
<organism evidence="1 2">
    <name type="scientific">Scortum barcoo</name>
    <name type="common">barcoo grunter</name>
    <dbReference type="NCBI Taxonomy" id="214431"/>
    <lineage>
        <taxon>Eukaryota</taxon>
        <taxon>Metazoa</taxon>
        <taxon>Chordata</taxon>
        <taxon>Craniata</taxon>
        <taxon>Vertebrata</taxon>
        <taxon>Euteleostomi</taxon>
        <taxon>Actinopterygii</taxon>
        <taxon>Neopterygii</taxon>
        <taxon>Teleostei</taxon>
        <taxon>Neoteleostei</taxon>
        <taxon>Acanthomorphata</taxon>
        <taxon>Eupercaria</taxon>
        <taxon>Centrarchiformes</taxon>
        <taxon>Terapontoidei</taxon>
        <taxon>Terapontidae</taxon>
        <taxon>Scortum</taxon>
    </lineage>
</organism>
<proteinExistence type="predicted"/>
<comment type="caution">
    <text evidence="1">The sequence shown here is derived from an EMBL/GenBank/DDBJ whole genome shotgun (WGS) entry which is preliminary data.</text>
</comment>
<keyword evidence="2" id="KW-1185">Reference proteome</keyword>
<dbReference type="Proteomes" id="UP000831701">
    <property type="component" value="Chromosome 21"/>
</dbReference>
<reference evidence="1" key="1">
    <citation type="submission" date="2022-04" db="EMBL/GenBank/DDBJ databases">
        <title>Jade perch genome.</title>
        <authorList>
            <person name="Chao B."/>
        </authorList>
    </citation>
    <scope>NUCLEOTIDE SEQUENCE</scope>
    <source>
        <strain evidence="1">CB-2022</strain>
    </source>
</reference>
<accession>A0ACB8VKB7</accession>